<keyword evidence="1" id="KW-0175">Coiled coil</keyword>
<dbReference type="AlphaFoldDB" id="A0A1J5QWQ6"/>
<accession>A0A1J5QWQ6</accession>
<protein>
    <submittedName>
        <fullName evidence="2">Uncharacterized protein</fullName>
    </submittedName>
</protein>
<reference evidence="2" key="1">
    <citation type="submission" date="2016-10" db="EMBL/GenBank/DDBJ databases">
        <title>Sequence of Gallionella enrichment culture.</title>
        <authorList>
            <person name="Poehlein A."/>
            <person name="Muehling M."/>
            <person name="Daniel R."/>
        </authorList>
    </citation>
    <scope>NUCLEOTIDE SEQUENCE</scope>
</reference>
<evidence type="ECO:0000256" key="1">
    <source>
        <dbReference type="SAM" id="Coils"/>
    </source>
</evidence>
<gene>
    <name evidence="2" type="ORF">GALL_379190</name>
</gene>
<comment type="caution">
    <text evidence="2">The sequence shown here is derived from an EMBL/GenBank/DDBJ whole genome shotgun (WGS) entry which is preliminary data.</text>
</comment>
<name>A0A1J5QWQ6_9ZZZZ</name>
<evidence type="ECO:0000313" key="2">
    <source>
        <dbReference type="EMBL" id="OIQ80325.1"/>
    </source>
</evidence>
<feature type="coiled-coil region" evidence="1">
    <location>
        <begin position="16"/>
        <end position="43"/>
    </location>
</feature>
<organism evidence="2">
    <name type="scientific">mine drainage metagenome</name>
    <dbReference type="NCBI Taxonomy" id="410659"/>
    <lineage>
        <taxon>unclassified sequences</taxon>
        <taxon>metagenomes</taxon>
        <taxon>ecological metagenomes</taxon>
    </lineage>
</organism>
<sequence>MDTQSSANADVYRRATDAASVERREIQAEIATLEARITTLRSRDTSLEALVRTLRELLPSALDAPAPYIPSYTLVEDTPDLRHRSSFGDVELRSQNGSRSV</sequence>
<proteinExistence type="predicted"/>
<dbReference type="EMBL" id="MLJW01001076">
    <property type="protein sequence ID" value="OIQ80325.1"/>
    <property type="molecule type" value="Genomic_DNA"/>
</dbReference>